<evidence type="ECO:0000313" key="2">
    <source>
        <dbReference type="EMBL" id="MBI2465924.1"/>
    </source>
</evidence>
<feature type="non-terminal residue" evidence="2">
    <location>
        <position position="1"/>
    </location>
</feature>
<dbReference type="EMBL" id="JACPHQ010000019">
    <property type="protein sequence ID" value="MBI2465924.1"/>
    <property type="molecule type" value="Genomic_DNA"/>
</dbReference>
<feature type="region of interest" description="Disordered" evidence="1">
    <location>
        <begin position="38"/>
        <end position="62"/>
    </location>
</feature>
<dbReference type="PANTHER" id="PTHR48443:SF2">
    <property type="entry name" value="DNA-DIRECTED RNA POLYMERASE SUBUNIT BETA"/>
    <property type="match status" value="1"/>
</dbReference>
<evidence type="ECO:0000256" key="1">
    <source>
        <dbReference type="SAM" id="MobiDB-lite"/>
    </source>
</evidence>
<reference evidence="2" key="1">
    <citation type="submission" date="2020-07" db="EMBL/GenBank/DDBJ databases">
        <title>Huge and variable diversity of episymbiotic CPR bacteria and DPANN archaea in groundwater ecosystems.</title>
        <authorList>
            <person name="He C.Y."/>
            <person name="Keren R."/>
            <person name="Whittaker M."/>
            <person name="Farag I.F."/>
            <person name="Doudna J."/>
            <person name="Cate J.H.D."/>
            <person name="Banfield J.F."/>
        </authorList>
    </citation>
    <scope>NUCLEOTIDE SEQUENCE</scope>
    <source>
        <strain evidence="2">NC_groundwater_418_Ag_B-0.1um_45_10</strain>
    </source>
</reference>
<name>A0A931YDL3_9BACT</name>
<dbReference type="AlphaFoldDB" id="A0A931YDL3"/>
<gene>
    <name evidence="2" type="ORF">HYV66_01690</name>
</gene>
<keyword evidence="2" id="KW-0804">Transcription</keyword>
<dbReference type="Proteomes" id="UP000709672">
    <property type="component" value="Unassembled WGS sequence"/>
</dbReference>
<accession>A0A931YDL3</accession>
<sequence>LEVIVRQMFSRVRIIDPGDTNLLPGEISEKWTVWEENEKVNKGGEKGERGERGKKGEGEKKAKEATYEQLLLGITKVSLTTDSFLSAASFQETARSLINAAIEAKEDRLRGLKENVIVGRLIPAGTGNRV</sequence>
<keyword evidence="2" id="KW-0240">DNA-directed RNA polymerase</keyword>
<dbReference type="GO" id="GO:0000428">
    <property type="term" value="C:DNA-directed RNA polymerase complex"/>
    <property type="evidence" value="ECO:0007669"/>
    <property type="project" value="UniProtKB-KW"/>
</dbReference>
<dbReference type="SUPFAM" id="SSF64484">
    <property type="entry name" value="beta and beta-prime subunits of DNA dependent RNA-polymerase"/>
    <property type="match status" value="1"/>
</dbReference>
<dbReference type="Gene3D" id="1.10.1790.20">
    <property type="match status" value="1"/>
</dbReference>
<comment type="caution">
    <text evidence="2">The sequence shown here is derived from an EMBL/GenBank/DDBJ whole genome shotgun (WGS) entry which is preliminary data.</text>
</comment>
<dbReference type="PANTHER" id="PTHR48443">
    <property type="entry name" value="DNA-DIRECTED RNA POLYMERASE SUBUNIT BETA"/>
    <property type="match status" value="1"/>
</dbReference>
<protein>
    <submittedName>
        <fullName evidence="2">DNA-directed RNA polymerase subunit beta</fullName>
    </submittedName>
</protein>
<organism evidence="2 3">
    <name type="scientific">Candidatus Sungiibacteriota bacterium</name>
    <dbReference type="NCBI Taxonomy" id="2750080"/>
    <lineage>
        <taxon>Bacteria</taxon>
        <taxon>Candidatus Sungiibacteriota</taxon>
    </lineage>
</organism>
<evidence type="ECO:0000313" key="3">
    <source>
        <dbReference type="Proteomes" id="UP000709672"/>
    </source>
</evidence>
<proteinExistence type="predicted"/>
<dbReference type="Gene3D" id="1.10.150.390">
    <property type="match status" value="1"/>
</dbReference>